<feature type="domain" description="AB hydrolase-1" evidence="1">
    <location>
        <begin position="25"/>
        <end position="251"/>
    </location>
</feature>
<dbReference type="AlphaFoldDB" id="A0A160NZR0"/>
<keyword evidence="2" id="KW-0378">Hydrolase</keyword>
<evidence type="ECO:0000313" key="2">
    <source>
        <dbReference type="EMBL" id="BAU83746.1"/>
    </source>
</evidence>
<dbReference type="GO" id="GO:0016787">
    <property type="term" value="F:hydrolase activity"/>
    <property type="evidence" value="ECO:0007669"/>
    <property type="project" value="UniProtKB-KW"/>
</dbReference>
<dbReference type="InterPro" id="IPR029058">
    <property type="entry name" value="AB_hydrolase_fold"/>
</dbReference>
<evidence type="ECO:0000259" key="1">
    <source>
        <dbReference type="Pfam" id="PF12697"/>
    </source>
</evidence>
<name>A0A160NZR0_STRLU</name>
<dbReference type="PANTHER" id="PTHR43433:SF10">
    <property type="entry name" value="AB HYDROLASE-1 DOMAIN-CONTAINING PROTEIN"/>
    <property type="match status" value="1"/>
</dbReference>
<protein>
    <submittedName>
        <fullName evidence="2">Alpha/beta hydrolase fold protein</fullName>
    </submittedName>
</protein>
<dbReference type="EMBL" id="AP017424">
    <property type="protein sequence ID" value="BAU83746.1"/>
    <property type="molecule type" value="Genomic_DNA"/>
</dbReference>
<accession>A0A160NZR0</accession>
<keyword evidence="3" id="KW-1185">Reference proteome</keyword>
<dbReference type="Proteomes" id="UP000217676">
    <property type="component" value="Chromosome"/>
</dbReference>
<evidence type="ECO:0000313" key="3">
    <source>
        <dbReference type="Proteomes" id="UP000217676"/>
    </source>
</evidence>
<dbReference type="InterPro" id="IPR050471">
    <property type="entry name" value="AB_hydrolase"/>
</dbReference>
<dbReference type="KEGG" id="slau:SLA_2829"/>
<sequence length="270" mass="27914">MTVRKVVSADGTAIAYETRGAGPAVVLVGGALMTGAESAELAGLLAERFTVITYDRRGRGDSGDTAPYEPARESEDLEALIQGPAGGSAALFGMSSGAVLALEATARIGGAVTRLALYEPPFVTDGSRPPLPADYVAHLTELIGREAYGDAVEYFMTAAVGVPAEFVAGMRQAPFWASMEAVAHTISYDGRVMGDTMSGHPLPVDRWASVTVPVLVGSGDQGAPHILTGARELAEAGDNFTLRVFPGEEHAIAPQVLAPVLADFFGAPAV</sequence>
<reference evidence="2 3" key="1">
    <citation type="journal article" date="2016" name="Genome Announc.">
        <title>Complete Genome Sequence of Thiostrepton-Producing Streptomyces laurentii ATCC 31255.</title>
        <authorList>
            <person name="Doi K."/>
            <person name="Fujino Y."/>
            <person name="Nagayoshi Y."/>
            <person name="Ohshima T."/>
            <person name="Ogata S."/>
        </authorList>
    </citation>
    <scope>NUCLEOTIDE SEQUENCE [LARGE SCALE GENOMIC DNA]</scope>
    <source>
        <strain evidence="2 3">ATCC 31255</strain>
    </source>
</reference>
<dbReference type="Pfam" id="PF12697">
    <property type="entry name" value="Abhydrolase_6"/>
    <property type="match status" value="1"/>
</dbReference>
<dbReference type="InterPro" id="IPR000073">
    <property type="entry name" value="AB_hydrolase_1"/>
</dbReference>
<dbReference type="PANTHER" id="PTHR43433">
    <property type="entry name" value="HYDROLASE, ALPHA/BETA FOLD FAMILY PROTEIN"/>
    <property type="match status" value="1"/>
</dbReference>
<organism evidence="2 3">
    <name type="scientific">Streptomyces laurentii</name>
    <dbReference type="NCBI Taxonomy" id="39478"/>
    <lineage>
        <taxon>Bacteria</taxon>
        <taxon>Bacillati</taxon>
        <taxon>Actinomycetota</taxon>
        <taxon>Actinomycetes</taxon>
        <taxon>Kitasatosporales</taxon>
        <taxon>Streptomycetaceae</taxon>
        <taxon>Streptomyces</taxon>
    </lineage>
</organism>
<proteinExistence type="predicted"/>
<gene>
    <name evidence="2" type="ORF">SLA_2829</name>
</gene>
<dbReference type="Gene3D" id="3.40.50.1820">
    <property type="entry name" value="alpha/beta hydrolase"/>
    <property type="match status" value="1"/>
</dbReference>
<dbReference type="SUPFAM" id="SSF53474">
    <property type="entry name" value="alpha/beta-Hydrolases"/>
    <property type="match status" value="1"/>
</dbReference>